<dbReference type="InterPro" id="IPR043128">
    <property type="entry name" value="Rev_trsase/Diguanyl_cyclase"/>
</dbReference>
<dbReference type="Gene3D" id="3.10.10.10">
    <property type="entry name" value="HIV Type 1 Reverse Transcriptase, subunit A, domain 1"/>
    <property type="match status" value="1"/>
</dbReference>
<dbReference type="AlphaFoldDB" id="A0AA38CQ76"/>
<name>A0AA38CQ76_TAXCH</name>
<reference evidence="1 2" key="1">
    <citation type="journal article" date="2021" name="Nat. Plants">
        <title>The Taxus genome provides insights into paclitaxel biosynthesis.</title>
        <authorList>
            <person name="Xiong X."/>
            <person name="Gou J."/>
            <person name="Liao Q."/>
            <person name="Li Y."/>
            <person name="Zhou Q."/>
            <person name="Bi G."/>
            <person name="Li C."/>
            <person name="Du R."/>
            <person name="Wang X."/>
            <person name="Sun T."/>
            <person name="Guo L."/>
            <person name="Liang H."/>
            <person name="Lu P."/>
            <person name="Wu Y."/>
            <person name="Zhang Z."/>
            <person name="Ro D.K."/>
            <person name="Shang Y."/>
            <person name="Huang S."/>
            <person name="Yan J."/>
        </authorList>
    </citation>
    <scope>NUCLEOTIDE SEQUENCE [LARGE SCALE GENOMIC DNA]</scope>
    <source>
        <strain evidence="1">Ta-2019</strain>
    </source>
</reference>
<comment type="caution">
    <text evidence="1">The sequence shown here is derived from an EMBL/GenBank/DDBJ whole genome shotgun (WGS) entry which is preliminary data.</text>
</comment>
<dbReference type="PANTHER" id="PTHR24559">
    <property type="entry name" value="TRANSPOSON TY3-I GAG-POL POLYPROTEIN"/>
    <property type="match status" value="1"/>
</dbReference>
<evidence type="ECO:0000313" key="1">
    <source>
        <dbReference type="EMBL" id="KAH9301219.1"/>
    </source>
</evidence>
<dbReference type="Gene3D" id="3.30.70.270">
    <property type="match status" value="1"/>
</dbReference>
<dbReference type="SUPFAM" id="SSF56672">
    <property type="entry name" value="DNA/RNA polymerases"/>
    <property type="match status" value="1"/>
</dbReference>
<dbReference type="Proteomes" id="UP000824469">
    <property type="component" value="Unassembled WGS sequence"/>
</dbReference>
<keyword evidence="2" id="KW-1185">Reference proteome</keyword>
<dbReference type="InterPro" id="IPR053134">
    <property type="entry name" value="RNA-dir_DNA_polymerase"/>
</dbReference>
<accession>A0AA38CQ76</accession>
<sequence length="64" mass="7650">MICVDYRELNVTCVIDPFPTPFTKEILKGVAGHEIYSFTDGFFRYHQVWIAKEDQEKMNFTNEW</sequence>
<evidence type="ECO:0000313" key="2">
    <source>
        <dbReference type="Proteomes" id="UP000824469"/>
    </source>
</evidence>
<organism evidence="1 2">
    <name type="scientific">Taxus chinensis</name>
    <name type="common">Chinese yew</name>
    <name type="synonym">Taxus wallichiana var. chinensis</name>
    <dbReference type="NCBI Taxonomy" id="29808"/>
    <lineage>
        <taxon>Eukaryota</taxon>
        <taxon>Viridiplantae</taxon>
        <taxon>Streptophyta</taxon>
        <taxon>Embryophyta</taxon>
        <taxon>Tracheophyta</taxon>
        <taxon>Spermatophyta</taxon>
        <taxon>Pinopsida</taxon>
        <taxon>Pinidae</taxon>
        <taxon>Conifers II</taxon>
        <taxon>Cupressales</taxon>
        <taxon>Taxaceae</taxon>
        <taxon>Taxus</taxon>
    </lineage>
</organism>
<feature type="non-terminal residue" evidence="1">
    <location>
        <position position="64"/>
    </location>
</feature>
<proteinExistence type="predicted"/>
<protein>
    <submittedName>
        <fullName evidence="1">Uncharacterized protein</fullName>
    </submittedName>
</protein>
<dbReference type="InterPro" id="IPR043502">
    <property type="entry name" value="DNA/RNA_pol_sf"/>
</dbReference>
<dbReference type="EMBL" id="JAHRHJ020000009">
    <property type="protein sequence ID" value="KAH9301219.1"/>
    <property type="molecule type" value="Genomic_DNA"/>
</dbReference>
<gene>
    <name evidence="1" type="ORF">KI387_012802</name>
</gene>
<dbReference type="PANTHER" id="PTHR24559:SF444">
    <property type="entry name" value="REVERSE TRANSCRIPTASE DOMAIN-CONTAINING PROTEIN"/>
    <property type="match status" value="1"/>
</dbReference>